<comment type="caution">
    <text evidence="3">The sequence shown here is derived from an EMBL/GenBank/DDBJ whole genome shotgun (WGS) entry which is preliminary data.</text>
</comment>
<sequence length="501" mass="54009">MHPSGGEPELVLDEQQQERVAREAGELRQVMEDFDEKAQEVQSKVDDLLLRLEQEKDARVGDGVSYLVAKQQMLLSYCLNLCVYLGRKLRGEGVADHAATWQLLELRGALERLRPLDARLKYQLDKLFRAAAAPASGGAAAPHPDAAEHAAAAAAAADPLSFRPNPDALVAKDGGGGGGDGDGAAQSDGDGEPRLGGYRAKAAARGRRGGADGSGGGGGGDSGAYRAPRMAAVPYEEDGAAGTRRRDERRVERRRDRARTGEILETLREEFGDRPEVVRGGGGSGMVNDQARRKLDREERERREFEEDHMIRLQRTKKMKRDRREATQAASRLDTIADVGNVGDFMRLGDDEEGGVGIRGTGNGSDGVLFRHSTKCLFGSMRRQPPCRRRRCCCRCCSWLADLVCNTTAANARSAARVTNPAVAAAAAAAAAAARAQASKDADSMPDAFLTEFPCGVCPVIDHCAEGAVISPQTCVYLARWLEMPGTDDYQRPCLKAEDLF</sequence>
<feature type="region of interest" description="Disordered" evidence="2">
    <location>
        <begin position="163"/>
        <end position="225"/>
    </location>
</feature>
<dbReference type="PANTHER" id="PTHR13237:SF9">
    <property type="entry name" value="NEUROGUIDIN"/>
    <property type="match status" value="1"/>
</dbReference>
<evidence type="ECO:0000256" key="1">
    <source>
        <dbReference type="SAM" id="Coils"/>
    </source>
</evidence>
<dbReference type="OrthoDB" id="203440at2759"/>
<dbReference type="EMBL" id="JAFCMP010000361">
    <property type="protein sequence ID" value="KAG5180733.1"/>
    <property type="molecule type" value="Genomic_DNA"/>
</dbReference>
<dbReference type="Pfam" id="PF04000">
    <property type="entry name" value="Sas10_Utp3"/>
    <property type="match status" value="1"/>
</dbReference>
<gene>
    <name evidence="3" type="ORF">JKP88DRAFT_323335</name>
</gene>
<dbReference type="PANTHER" id="PTHR13237">
    <property type="entry name" value="SOMETHING ABOUT SILENCING PROTEIN 10-RELATED"/>
    <property type="match status" value="1"/>
</dbReference>
<evidence type="ECO:0000313" key="3">
    <source>
        <dbReference type="EMBL" id="KAG5180733.1"/>
    </source>
</evidence>
<proteinExistence type="predicted"/>
<dbReference type="InterPro" id="IPR007832">
    <property type="entry name" value="RNA_pol_Rpc34"/>
</dbReference>
<feature type="coiled-coil region" evidence="1">
    <location>
        <begin position="24"/>
        <end position="58"/>
    </location>
</feature>
<dbReference type="Pfam" id="PF05158">
    <property type="entry name" value="RNA_pol_Rpc34"/>
    <property type="match status" value="1"/>
</dbReference>
<dbReference type="GO" id="GO:0005666">
    <property type="term" value="C:RNA polymerase III complex"/>
    <property type="evidence" value="ECO:0007669"/>
    <property type="project" value="InterPro"/>
</dbReference>
<evidence type="ECO:0000256" key="2">
    <source>
        <dbReference type="SAM" id="MobiDB-lite"/>
    </source>
</evidence>
<reference evidence="3" key="1">
    <citation type="submission" date="2021-02" db="EMBL/GenBank/DDBJ databases">
        <title>First Annotated Genome of the Yellow-green Alga Tribonema minus.</title>
        <authorList>
            <person name="Mahan K.M."/>
        </authorList>
    </citation>
    <scope>NUCLEOTIDE SEQUENCE</scope>
    <source>
        <strain evidence="3">UTEX B ZZ1240</strain>
    </source>
</reference>
<name>A0A835YU38_9STRA</name>
<dbReference type="InterPro" id="IPR007146">
    <property type="entry name" value="Sas10/Utp3/C1D"/>
</dbReference>
<feature type="compositionally biased region" description="Gly residues" evidence="2">
    <location>
        <begin position="211"/>
        <end position="222"/>
    </location>
</feature>
<keyword evidence="1" id="KW-0175">Coiled coil</keyword>
<feature type="region of interest" description="Disordered" evidence="2">
    <location>
        <begin position="274"/>
        <end position="300"/>
    </location>
</feature>
<dbReference type="AlphaFoldDB" id="A0A835YU38"/>
<dbReference type="GO" id="GO:0032040">
    <property type="term" value="C:small-subunit processome"/>
    <property type="evidence" value="ECO:0007669"/>
    <property type="project" value="TreeGrafter"/>
</dbReference>
<feature type="compositionally biased region" description="Basic and acidic residues" evidence="2">
    <location>
        <begin position="290"/>
        <end position="300"/>
    </location>
</feature>
<dbReference type="GO" id="GO:0000462">
    <property type="term" value="P:maturation of SSU-rRNA from tricistronic rRNA transcript (SSU-rRNA, 5.8S rRNA, LSU-rRNA)"/>
    <property type="evidence" value="ECO:0007669"/>
    <property type="project" value="TreeGrafter"/>
</dbReference>
<keyword evidence="4" id="KW-1185">Reference proteome</keyword>
<dbReference type="Proteomes" id="UP000664859">
    <property type="component" value="Unassembled WGS sequence"/>
</dbReference>
<protein>
    <submittedName>
        <fullName evidence="3">Uncharacterized protein</fullName>
    </submittedName>
</protein>
<dbReference type="GO" id="GO:0006383">
    <property type="term" value="P:transcription by RNA polymerase III"/>
    <property type="evidence" value="ECO:0007669"/>
    <property type="project" value="InterPro"/>
</dbReference>
<evidence type="ECO:0000313" key="4">
    <source>
        <dbReference type="Proteomes" id="UP000664859"/>
    </source>
</evidence>
<feature type="compositionally biased region" description="Gly residues" evidence="2">
    <location>
        <begin position="173"/>
        <end position="182"/>
    </location>
</feature>
<accession>A0A835YU38</accession>
<organism evidence="3 4">
    <name type="scientific">Tribonema minus</name>
    <dbReference type="NCBI Taxonomy" id="303371"/>
    <lineage>
        <taxon>Eukaryota</taxon>
        <taxon>Sar</taxon>
        <taxon>Stramenopiles</taxon>
        <taxon>Ochrophyta</taxon>
        <taxon>PX clade</taxon>
        <taxon>Xanthophyceae</taxon>
        <taxon>Tribonematales</taxon>
        <taxon>Tribonemataceae</taxon>
        <taxon>Tribonema</taxon>
    </lineage>
</organism>